<dbReference type="EMBL" id="BAAAPE010000023">
    <property type="protein sequence ID" value="GAA2100467.1"/>
    <property type="molecule type" value="Genomic_DNA"/>
</dbReference>
<accession>A0ABP5IL93</accession>
<reference evidence="2" key="1">
    <citation type="journal article" date="2019" name="Int. J. Syst. Evol. Microbiol.">
        <title>The Global Catalogue of Microorganisms (GCM) 10K type strain sequencing project: providing services to taxonomists for standard genome sequencing and annotation.</title>
        <authorList>
            <consortium name="The Broad Institute Genomics Platform"/>
            <consortium name="The Broad Institute Genome Sequencing Center for Infectious Disease"/>
            <person name="Wu L."/>
            <person name="Ma J."/>
        </authorList>
    </citation>
    <scope>NUCLEOTIDE SEQUENCE [LARGE SCALE GENOMIC DNA]</scope>
    <source>
        <strain evidence="2">JCM 15478</strain>
    </source>
</reference>
<protein>
    <submittedName>
        <fullName evidence="1">Uncharacterized protein</fullName>
    </submittedName>
</protein>
<dbReference type="Proteomes" id="UP001500016">
    <property type="component" value="Unassembled WGS sequence"/>
</dbReference>
<dbReference type="RefSeq" id="WP_344534537.1">
    <property type="nucleotide sequence ID" value="NZ_BAAAPE010000023.1"/>
</dbReference>
<gene>
    <name evidence="1" type="ORF">GCM10009801_73020</name>
</gene>
<name>A0ABP5IL93_9ACTN</name>
<keyword evidence="2" id="KW-1185">Reference proteome</keyword>
<sequence length="84" mass="9382">MPVSDDEPTVRKAVQAYYRLCQTTDAALQPGNPAPEHAGATVEPLAYEANRAMRKAGLFTLSRDEFEAVVQRYFPDFKFEGGSW</sequence>
<evidence type="ECO:0000313" key="2">
    <source>
        <dbReference type="Proteomes" id="UP001500016"/>
    </source>
</evidence>
<evidence type="ECO:0000313" key="1">
    <source>
        <dbReference type="EMBL" id="GAA2100467.1"/>
    </source>
</evidence>
<proteinExistence type="predicted"/>
<organism evidence="1 2">
    <name type="scientific">Streptomyces albiaxialis</name>
    <dbReference type="NCBI Taxonomy" id="329523"/>
    <lineage>
        <taxon>Bacteria</taxon>
        <taxon>Bacillati</taxon>
        <taxon>Actinomycetota</taxon>
        <taxon>Actinomycetes</taxon>
        <taxon>Kitasatosporales</taxon>
        <taxon>Streptomycetaceae</taxon>
        <taxon>Streptomyces</taxon>
    </lineage>
</organism>
<comment type="caution">
    <text evidence="1">The sequence shown here is derived from an EMBL/GenBank/DDBJ whole genome shotgun (WGS) entry which is preliminary data.</text>
</comment>